<evidence type="ECO:0000259" key="1">
    <source>
        <dbReference type="Pfam" id="PF08765"/>
    </source>
</evidence>
<dbReference type="InterPro" id="IPR009057">
    <property type="entry name" value="Homeodomain-like_sf"/>
</dbReference>
<sequence>MIDIPKWMYEIDQSHLPGVYRDLADLIGYEGMLRLISLHGGGPLYVPKLDALEKAVRDYNIMLDYSAGRMPQQLAHKYNLSLSQVYEIIKTQNRRAGVTGEQLSLLKDGA</sequence>
<gene>
    <name evidence="2" type="ORF">SDC9_40201</name>
</gene>
<dbReference type="EMBL" id="VSSQ01000412">
    <property type="protein sequence ID" value="MPL94053.1"/>
    <property type="molecule type" value="Genomic_DNA"/>
</dbReference>
<feature type="domain" description="Mor transcription activator" evidence="1">
    <location>
        <begin position="19"/>
        <end position="95"/>
    </location>
</feature>
<protein>
    <recommendedName>
        <fullName evidence="1">Mor transcription activator domain-containing protein</fullName>
    </recommendedName>
</protein>
<evidence type="ECO:0000313" key="2">
    <source>
        <dbReference type="EMBL" id="MPL94053.1"/>
    </source>
</evidence>
<dbReference type="AlphaFoldDB" id="A0A644VUK9"/>
<comment type="caution">
    <text evidence="2">The sequence shown here is derived from an EMBL/GenBank/DDBJ whole genome shotgun (WGS) entry which is preliminary data.</text>
</comment>
<proteinExistence type="predicted"/>
<organism evidence="2">
    <name type="scientific">bioreactor metagenome</name>
    <dbReference type="NCBI Taxonomy" id="1076179"/>
    <lineage>
        <taxon>unclassified sequences</taxon>
        <taxon>metagenomes</taxon>
        <taxon>ecological metagenomes</taxon>
    </lineage>
</organism>
<dbReference type="Pfam" id="PF08765">
    <property type="entry name" value="Mor"/>
    <property type="match status" value="1"/>
</dbReference>
<accession>A0A644VUK9</accession>
<dbReference type="Gene3D" id="1.10.10.60">
    <property type="entry name" value="Homeodomain-like"/>
    <property type="match status" value="1"/>
</dbReference>
<dbReference type="SUPFAM" id="SSF46689">
    <property type="entry name" value="Homeodomain-like"/>
    <property type="match status" value="1"/>
</dbReference>
<reference evidence="2" key="1">
    <citation type="submission" date="2019-08" db="EMBL/GenBank/DDBJ databases">
        <authorList>
            <person name="Kucharzyk K."/>
            <person name="Murdoch R.W."/>
            <person name="Higgins S."/>
            <person name="Loffler F."/>
        </authorList>
    </citation>
    <scope>NUCLEOTIDE SEQUENCE</scope>
</reference>
<dbReference type="InterPro" id="IPR014875">
    <property type="entry name" value="Mor_transcription_activator"/>
</dbReference>
<name>A0A644VUK9_9ZZZZ</name>